<reference evidence="3 4" key="1">
    <citation type="journal article" date="2013" name="BMC Genomics">
        <title>Reconstruction of the lipid metabolism for the microalga Monoraphidium neglectum from its genome sequence reveals characteristics suitable for biofuel production.</title>
        <authorList>
            <person name="Bogen C."/>
            <person name="Al-Dilaimi A."/>
            <person name="Albersmeier A."/>
            <person name="Wichmann J."/>
            <person name="Grundmann M."/>
            <person name="Rupp O."/>
            <person name="Lauersen K.J."/>
            <person name="Blifernez-Klassen O."/>
            <person name="Kalinowski J."/>
            <person name="Goesmann A."/>
            <person name="Mussgnug J.H."/>
            <person name="Kruse O."/>
        </authorList>
    </citation>
    <scope>NUCLEOTIDE SEQUENCE [LARGE SCALE GENOMIC DNA]</scope>
    <source>
        <strain evidence="3 4">SAG 48.87</strain>
    </source>
</reference>
<sequence length="145" mass="15701">MRASAVLAVACLLALVAGTVARPLEVASGGAVGDAPWFCHDLECPKYKLVENLTDIAKWVTTTVEGKSYDASVATGFWRLFKYISGNNKDAAKVEMTAPVTVKVLPGQGPACKDSFTISFFIPFEHQARCSHGQRRRRPLCGRAN</sequence>
<dbReference type="OrthoDB" id="6424451at2759"/>
<evidence type="ECO:0000256" key="1">
    <source>
        <dbReference type="ARBA" id="ARBA00009817"/>
    </source>
</evidence>
<dbReference type="KEGG" id="mng:MNEG_12599"/>
<gene>
    <name evidence="3" type="ORF">MNEG_12599</name>
</gene>
<organism evidence="3 4">
    <name type="scientific">Monoraphidium neglectum</name>
    <dbReference type="NCBI Taxonomy" id="145388"/>
    <lineage>
        <taxon>Eukaryota</taxon>
        <taxon>Viridiplantae</taxon>
        <taxon>Chlorophyta</taxon>
        <taxon>core chlorophytes</taxon>
        <taxon>Chlorophyceae</taxon>
        <taxon>CS clade</taxon>
        <taxon>Sphaeropleales</taxon>
        <taxon>Selenastraceae</taxon>
        <taxon>Monoraphidium</taxon>
    </lineage>
</organism>
<keyword evidence="2" id="KW-0732">Signal</keyword>
<dbReference type="AlphaFoldDB" id="A0A0D2KHQ9"/>
<dbReference type="InterPro" id="IPR006917">
    <property type="entry name" value="SOUL_heme-bd"/>
</dbReference>
<comment type="similarity">
    <text evidence="1">Belongs to the HEBP family.</text>
</comment>
<dbReference type="Gene3D" id="3.20.80.10">
    <property type="entry name" value="Regulatory factor, effector binding domain"/>
    <property type="match status" value="1"/>
</dbReference>
<dbReference type="SUPFAM" id="SSF55136">
    <property type="entry name" value="Probable bacterial effector-binding domain"/>
    <property type="match status" value="1"/>
</dbReference>
<dbReference type="STRING" id="145388.A0A0D2KHQ9"/>
<dbReference type="EMBL" id="KK103547">
    <property type="protein sequence ID" value="KIY95363.1"/>
    <property type="molecule type" value="Genomic_DNA"/>
</dbReference>
<evidence type="ECO:0000256" key="2">
    <source>
        <dbReference type="SAM" id="SignalP"/>
    </source>
</evidence>
<dbReference type="GeneID" id="25729977"/>
<accession>A0A0D2KHQ9</accession>
<evidence type="ECO:0000313" key="3">
    <source>
        <dbReference type="EMBL" id="KIY95363.1"/>
    </source>
</evidence>
<dbReference type="Proteomes" id="UP000054498">
    <property type="component" value="Unassembled WGS sequence"/>
</dbReference>
<dbReference type="Pfam" id="PF04832">
    <property type="entry name" value="SOUL"/>
    <property type="match status" value="1"/>
</dbReference>
<dbReference type="PANTHER" id="PTHR11220:SF1">
    <property type="entry name" value="HEME-BINDING PROTEIN 2"/>
    <property type="match status" value="1"/>
</dbReference>
<dbReference type="RefSeq" id="XP_013894383.1">
    <property type="nucleotide sequence ID" value="XM_014038929.1"/>
</dbReference>
<dbReference type="InterPro" id="IPR011256">
    <property type="entry name" value="Reg_factor_effector_dom_sf"/>
</dbReference>
<feature type="signal peptide" evidence="2">
    <location>
        <begin position="1"/>
        <end position="21"/>
    </location>
</feature>
<protein>
    <submittedName>
        <fullName evidence="3">Heme-binding protein 2</fullName>
    </submittedName>
</protein>
<name>A0A0D2KHQ9_9CHLO</name>
<proteinExistence type="inferred from homology"/>
<keyword evidence="4" id="KW-1185">Reference proteome</keyword>
<feature type="chain" id="PRO_5002245733" evidence="2">
    <location>
        <begin position="22"/>
        <end position="145"/>
    </location>
</feature>
<dbReference type="PANTHER" id="PTHR11220">
    <property type="entry name" value="HEME-BINDING PROTEIN-RELATED"/>
    <property type="match status" value="1"/>
</dbReference>
<evidence type="ECO:0000313" key="4">
    <source>
        <dbReference type="Proteomes" id="UP000054498"/>
    </source>
</evidence>